<evidence type="ECO:0000256" key="1">
    <source>
        <dbReference type="SAM" id="MobiDB-lite"/>
    </source>
</evidence>
<dbReference type="Pfam" id="PF01814">
    <property type="entry name" value="Hemerythrin"/>
    <property type="match status" value="1"/>
</dbReference>
<gene>
    <name evidence="3" type="ORF">VTK73DRAFT_1233</name>
</gene>
<dbReference type="PANTHER" id="PTHR35585">
    <property type="entry name" value="HHE DOMAIN PROTEIN (AFU_ORTHOLOGUE AFUA_4G00730)"/>
    <property type="match status" value="1"/>
</dbReference>
<protein>
    <recommendedName>
        <fullName evidence="2">Hemerythrin-like domain-containing protein</fullName>
    </recommendedName>
</protein>
<reference evidence="3 4" key="1">
    <citation type="journal article" date="2024" name="Commun. Biol.">
        <title>Comparative genomic analysis of thermophilic fungi reveals convergent evolutionary adaptations and gene losses.</title>
        <authorList>
            <person name="Steindorff A.S."/>
            <person name="Aguilar-Pontes M.V."/>
            <person name="Robinson A.J."/>
            <person name="Andreopoulos B."/>
            <person name="LaButti K."/>
            <person name="Kuo A."/>
            <person name="Mondo S."/>
            <person name="Riley R."/>
            <person name="Otillar R."/>
            <person name="Haridas S."/>
            <person name="Lipzen A."/>
            <person name="Grimwood J."/>
            <person name="Schmutz J."/>
            <person name="Clum A."/>
            <person name="Reid I.D."/>
            <person name="Moisan M.C."/>
            <person name="Butler G."/>
            <person name="Nguyen T.T.M."/>
            <person name="Dewar K."/>
            <person name="Conant G."/>
            <person name="Drula E."/>
            <person name="Henrissat B."/>
            <person name="Hansel C."/>
            <person name="Singer S."/>
            <person name="Hutchinson M.I."/>
            <person name="de Vries R.P."/>
            <person name="Natvig D.O."/>
            <person name="Powell A.J."/>
            <person name="Tsang A."/>
            <person name="Grigoriev I.V."/>
        </authorList>
    </citation>
    <scope>NUCLEOTIDE SEQUENCE [LARGE SCALE GENOMIC DNA]</scope>
    <source>
        <strain evidence="3 4">ATCC 24622</strain>
    </source>
</reference>
<evidence type="ECO:0000313" key="4">
    <source>
        <dbReference type="Proteomes" id="UP001586593"/>
    </source>
</evidence>
<feature type="region of interest" description="Disordered" evidence="1">
    <location>
        <begin position="169"/>
        <end position="221"/>
    </location>
</feature>
<name>A0ABR3Y342_9PEZI</name>
<evidence type="ECO:0000313" key="3">
    <source>
        <dbReference type="EMBL" id="KAL1882713.1"/>
    </source>
</evidence>
<evidence type="ECO:0000259" key="2">
    <source>
        <dbReference type="Pfam" id="PF01814"/>
    </source>
</evidence>
<dbReference type="InterPro" id="IPR012312">
    <property type="entry name" value="Hemerythrin-like"/>
</dbReference>
<proteinExistence type="predicted"/>
<sequence>MLSMRSLARPSILLRKIPTDSDHLVRQTFSATAGNMSRVSEAIIQDHKELKDHYARIMTSSDQDELTRYQNAFVWELARHSIGEELALYPAFEEFVSNGKAMADKDRQEHLAVCPRLVKATDRSSALGPYCGRTKAAGQGDGHANDVIISVGQRSAVQVSETERRHARFQANLKEPHGRPVSAYQGGGGPRPPRTRTGHNRRQVSRLGLKFRAHQDVRTDA</sequence>
<feature type="domain" description="Hemerythrin-like" evidence="2">
    <location>
        <begin position="40"/>
        <end position="115"/>
    </location>
</feature>
<organism evidence="3 4">
    <name type="scientific">Phialemonium thermophilum</name>
    <dbReference type="NCBI Taxonomy" id="223376"/>
    <lineage>
        <taxon>Eukaryota</taxon>
        <taxon>Fungi</taxon>
        <taxon>Dikarya</taxon>
        <taxon>Ascomycota</taxon>
        <taxon>Pezizomycotina</taxon>
        <taxon>Sordariomycetes</taxon>
        <taxon>Sordariomycetidae</taxon>
        <taxon>Cephalothecales</taxon>
        <taxon>Cephalothecaceae</taxon>
        <taxon>Phialemonium</taxon>
    </lineage>
</organism>
<dbReference type="PANTHER" id="PTHR35585:SF1">
    <property type="entry name" value="HHE DOMAIN PROTEIN (AFU_ORTHOLOGUE AFUA_4G00730)"/>
    <property type="match status" value="1"/>
</dbReference>
<dbReference type="Proteomes" id="UP001586593">
    <property type="component" value="Unassembled WGS sequence"/>
</dbReference>
<dbReference type="EMBL" id="JAZHXJ010000013">
    <property type="protein sequence ID" value="KAL1882713.1"/>
    <property type="molecule type" value="Genomic_DNA"/>
</dbReference>
<keyword evidence="4" id="KW-1185">Reference proteome</keyword>
<feature type="compositionally biased region" description="Basic residues" evidence="1">
    <location>
        <begin position="193"/>
        <end position="212"/>
    </location>
</feature>
<comment type="caution">
    <text evidence="3">The sequence shown here is derived from an EMBL/GenBank/DDBJ whole genome shotgun (WGS) entry which is preliminary data.</text>
</comment>
<accession>A0ABR3Y342</accession>